<dbReference type="InterPro" id="IPR018490">
    <property type="entry name" value="cNMP-bd_dom_sf"/>
</dbReference>
<accession>A0A2P8GJ95</accession>
<dbReference type="Proteomes" id="UP000241964">
    <property type="component" value="Unassembled WGS sequence"/>
</dbReference>
<reference evidence="2 3" key="1">
    <citation type="submission" date="2018-03" db="EMBL/GenBank/DDBJ databases">
        <title>Genomic Encyclopedia of Archaeal and Bacterial Type Strains, Phase II (KMG-II): from individual species to whole genera.</title>
        <authorList>
            <person name="Goeker M."/>
        </authorList>
    </citation>
    <scope>NUCLEOTIDE SEQUENCE [LARGE SCALE GENOMIC DNA]</scope>
    <source>
        <strain evidence="2 3">DSM 29057</strain>
    </source>
</reference>
<feature type="domain" description="Cyclic nucleotide-binding" evidence="1">
    <location>
        <begin position="61"/>
        <end position="147"/>
    </location>
</feature>
<organism evidence="2 3">
    <name type="scientific">Dyadobacter jiangsuensis</name>
    <dbReference type="NCBI Taxonomy" id="1591085"/>
    <lineage>
        <taxon>Bacteria</taxon>
        <taxon>Pseudomonadati</taxon>
        <taxon>Bacteroidota</taxon>
        <taxon>Cytophagia</taxon>
        <taxon>Cytophagales</taxon>
        <taxon>Spirosomataceae</taxon>
        <taxon>Dyadobacter</taxon>
    </lineage>
</organism>
<evidence type="ECO:0000313" key="2">
    <source>
        <dbReference type="EMBL" id="PSL34038.1"/>
    </source>
</evidence>
<evidence type="ECO:0000259" key="1">
    <source>
        <dbReference type="Pfam" id="PF00027"/>
    </source>
</evidence>
<sequence length="222" mass="26206">MVRARKRIFFDSAIYPKAQTRNFIPTPFVRVPMQQLIDHITRHSSIKPEKLEPIADFFEVRTFKKKEPLLLEGQRCHEKFFVAKGCVHLYYLRRNGVEQTIDFALENWWTSDFMAFQQGGVAQFSIRAVETTEALVLSAARQQELLAALPELHEYFHLMFQRAYAASQMRIRKTYELSKEDLYQDFSRNYPAFMQRVPQYLLASFLGFTPEYLSEIRKKSVS</sequence>
<gene>
    <name evidence="2" type="ORF">CLV60_101407</name>
</gene>
<comment type="caution">
    <text evidence="2">The sequence shown here is derived from an EMBL/GenBank/DDBJ whole genome shotgun (WGS) entry which is preliminary data.</text>
</comment>
<dbReference type="InterPro" id="IPR000595">
    <property type="entry name" value="cNMP-bd_dom"/>
</dbReference>
<dbReference type="AlphaFoldDB" id="A0A2P8GJ95"/>
<dbReference type="Gene3D" id="2.60.120.10">
    <property type="entry name" value="Jelly Rolls"/>
    <property type="match status" value="1"/>
</dbReference>
<keyword evidence="3" id="KW-1185">Reference proteome</keyword>
<dbReference type="Pfam" id="PF00027">
    <property type="entry name" value="cNMP_binding"/>
    <property type="match status" value="1"/>
</dbReference>
<name>A0A2P8GJ95_9BACT</name>
<dbReference type="EMBL" id="PYAS01000001">
    <property type="protein sequence ID" value="PSL34038.1"/>
    <property type="molecule type" value="Genomic_DNA"/>
</dbReference>
<dbReference type="SUPFAM" id="SSF51206">
    <property type="entry name" value="cAMP-binding domain-like"/>
    <property type="match status" value="1"/>
</dbReference>
<evidence type="ECO:0000313" key="3">
    <source>
        <dbReference type="Proteomes" id="UP000241964"/>
    </source>
</evidence>
<dbReference type="InterPro" id="IPR014710">
    <property type="entry name" value="RmlC-like_jellyroll"/>
</dbReference>
<protein>
    <submittedName>
        <fullName evidence="2">CRP-like cAMP-binding protein</fullName>
    </submittedName>
</protein>
<dbReference type="CDD" id="cd00038">
    <property type="entry name" value="CAP_ED"/>
    <property type="match status" value="1"/>
</dbReference>
<proteinExistence type="predicted"/>